<sequence length="167" mass="18818">MKVTVYGGSTIENDPVKKRCISCQSVSSPVSHQGERQWVILEFPQSVKVSELRIQFQGGFSAGTCRLEGKRLHPSPQMCISDRLLHLFQSLLCQIYVVFHFFPAGCQKEGDFNAMGQFYPEDNNCLQSFPIQEAPLTDKVKIMFENSADFFGRIIVYALDILGEKAS</sequence>
<dbReference type="InParanoid" id="A0A3B5KV06"/>
<dbReference type="AlphaFoldDB" id="A0A3B5KV06"/>
<evidence type="ECO:0000313" key="2">
    <source>
        <dbReference type="Proteomes" id="UP000005226"/>
    </source>
</evidence>
<reference evidence="1" key="2">
    <citation type="submission" date="2025-08" db="UniProtKB">
        <authorList>
            <consortium name="Ensembl"/>
        </authorList>
    </citation>
    <scope>IDENTIFICATION</scope>
</reference>
<keyword evidence="2" id="KW-1185">Reference proteome</keyword>
<dbReference type="GeneTree" id="ENSGT00390000017748"/>
<dbReference type="FunCoup" id="A0A3B5KV06">
    <property type="interactions" value="176"/>
</dbReference>
<gene>
    <name evidence="1" type="primary">nr2c2ap</name>
</gene>
<protein>
    <submittedName>
        <fullName evidence="1">Nuclear receptor 2C2-associated protein</fullName>
    </submittedName>
</protein>
<proteinExistence type="predicted"/>
<dbReference type="Proteomes" id="UP000005226">
    <property type="component" value="Chromosome 20"/>
</dbReference>
<accession>A0A3B5KV06</accession>
<dbReference type="Ensembl" id="ENSTRUT00000055634.2">
    <property type="protein sequence ID" value="ENSTRUP00000057052.2"/>
    <property type="gene ID" value="ENSTRUG00000024033.2"/>
</dbReference>
<dbReference type="STRING" id="31033.ENSTRUP00000057052"/>
<reference evidence="1" key="3">
    <citation type="submission" date="2025-09" db="UniProtKB">
        <authorList>
            <consortium name="Ensembl"/>
        </authorList>
    </citation>
    <scope>IDENTIFICATION</scope>
</reference>
<name>A0A3B5KV06_TAKRU</name>
<evidence type="ECO:0000313" key="1">
    <source>
        <dbReference type="Ensembl" id="ENSTRUP00000057052.2"/>
    </source>
</evidence>
<reference evidence="1 2" key="1">
    <citation type="journal article" date="2011" name="Genome Biol. Evol.">
        <title>Integration of the genetic map and genome assembly of fugu facilitates insights into distinct features of genome evolution in teleosts and mammals.</title>
        <authorList>
            <person name="Kai W."/>
            <person name="Kikuchi K."/>
            <person name="Tohari S."/>
            <person name="Chew A.K."/>
            <person name="Tay A."/>
            <person name="Fujiwara A."/>
            <person name="Hosoya S."/>
            <person name="Suetake H."/>
            <person name="Naruse K."/>
            <person name="Brenner S."/>
            <person name="Suzuki Y."/>
            <person name="Venkatesh B."/>
        </authorList>
    </citation>
    <scope>NUCLEOTIDE SEQUENCE [LARGE SCALE GENOMIC DNA]</scope>
</reference>
<organism evidence="1 2">
    <name type="scientific">Takifugu rubripes</name>
    <name type="common">Japanese pufferfish</name>
    <name type="synonym">Fugu rubripes</name>
    <dbReference type="NCBI Taxonomy" id="31033"/>
    <lineage>
        <taxon>Eukaryota</taxon>
        <taxon>Metazoa</taxon>
        <taxon>Chordata</taxon>
        <taxon>Craniata</taxon>
        <taxon>Vertebrata</taxon>
        <taxon>Euteleostomi</taxon>
        <taxon>Actinopterygii</taxon>
        <taxon>Neopterygii</taxon>
        <taxon>Teleostei</taxon>
        <taxon>Neoteleostei</taxon>
        <taxon>Acanthomorphata</taxon>
        <taxon>Eupercaria</taxon>
        <taxon>Tetraodontiformes</taxon>
        <taxon>Tetradontoidea</taxon>
        <taxon>Tetraodontidae</taxon>
        <taxon>Takifugu</taxon>
    </lineage>
</organism>